<dbReference type="SUPFAM" id="SSF52402">
    <property type="entry name" value="Adenine nucleotide alpha hydrolases-like"/>
    <property type="match status" value="1"/>
</dbReference>
<sequence length="146" mass="15812">MAGYERILVAIDGSDQAEIAFQEAINLAKITGASVALASVIDSRSFPTFTADGTTWENELRKEMEAVLSKYVEKAKAAGFESIGTYLEVGNPKKMLSEELPDLFGADLIICGATGLNRMEKMLMGSISSYIVQHAKCNVLIARESK</sequence>
<dbReference type="Pfam" id="PF00582">
    <property type="entry name" value="Usp"/>
    <property type="match status" value="1"/>
</dbReference>
<dbReference type="Gene3D" id="3.40.50.620">
    <property type="entry name" value="HUPs"/>
    <property type="match status" value="1"/>
</dbReference>
<evidence type="ECO:0000256" key="1">
    <source>
        <dbReference type="ARBA" id="ARBA00008791"/>
    </source>
</evidence>
<dbReference type="CDD" id="cd00293">
    <property type="entry name" value="USP-like"/>
    <property type="match status" value="1"/>
</dbReference>
<dbReference type="PANTHER" id="PTHR46268:SF6">
    <property type="entry name" value="UNIVERSAL STRESS PROTEIN UP12"/>
    <property type="match status" value="1"/>
</dbReference>
<gene>
    <name evidence="3" type="ORF">MFLO_04560</name>
</gene>
<dbReference type="PRINTS" id="PR01438">
    <property type="entry name" value="UNVRSLSTRESS"/>
</dbReference>
<comment type="similarity">
    <text evidence="1">Belongs to the universal stress protein A family.</text>
</comment>
<dbReference type="PANTHER" id="PTHR46268">
    <property type="entry name" value="STRESS RESPONSE PROTEIN NHAX"/>
    <property type="match status" value="1"/>
</dbReference>
<evidence type="ECO:0000313" key="3">
    <source>
        <dbReference type="EMBL" id="EUJ33177.1"/>
    </source>
</evidence>
<dbReference type="RefSeq" id="WP_036096559.1">
    <property type="nucleotide sequence ID" value="NZ_AODF01000007.1"/>
</dbReference>
<dbReference type="InterPro" id="IPR006015">
    <property type="entry name" value="Universal_stress_UspA"/>
</dbReference>
<evidence type="ECO:0000313" key="4">
    <source>
        <dbReference type="Proteomes" id="UP000019249"/>
    </source>
</evidence>
<organism evidence="3 4">
    <name type="scientific">Listeria floridensis FSL S10-1187</name>
    <dbReference type="NCBI Taxonomy" id="1265817"/>
    <lineage>
        <taxon>Bacteria</taxon>
        <taxon>Bacillati</taxon>
        <taxon>Bacillota</taxon>
        <taxon>Bacilli</taxon>
        <taxon>Bacillales</taxon>
        <taxon>Listeriaceae</taxon>
        <taxon>Listeria</taxon>
    </lineage>
</organism>
<dbReference type="EMBL" id="AODF01000007">
    <property type="protein sequence ID" value="EUJ33177.1"/>
    <property type="molecule type" value="Genomic_DNA"/>
</dbReference>
<comment type="caution">
    <text evidence="3">The sequence shown here is derived from an EMBL/GenBank/DDBJ whole genome shotgun (WGS) entry which is preliminary data.</text>
</comment>
<protein>
    <submittedName>
        <fullName evidence="3">Universal stress protein UspA family</fullName>
    </submittedName>
</protein>
<dbReference type="Proteomes" id="UP000019249">
    <property type="component" value="Unassembled WGS sequence"/>
</dbReference>
<name>A0ABN0RGU7_9LIST</name>
<dbReference type="InterPro" id="IPR006016">
    <property type="entry name" value="UspA"/>
</dbReference>
<reference evidence="3 4" key="1">
    <citation type="journal article" date="2014" name="Int. J. Syst. Evol. Microbiol.">
        <title>Listeria floridensis sp. nov., Listeria aquatica sp. nov., Listeria cornellensis sp. nov., Listeria riparia sp. nov. and Listeria grandensis sp. nov., from agricultural and natural environments.</title>
        <authorList>
            <person name="den Bakker H.C."/>
            <person name="Warchocki S."/>
            <person name="Wright E.M."/>
            <person name="Allred A.F."/>
            <person name="Ahlstrom C."/>
            <person name="Manuel C.S."/>
            <person name="Stasiewicz M.J."/>
            <person name="Burrell A."/>
            <person name="Roof S."/>
            <person name="Strawn L."/>
            <person name="Fortes E.D."/>
            <person name="Nightingale K.K."/>
            <person name="Kephart D."/>
            <person name="Wiedmann M."/>
        </authorList>
    </citation>
    <scope>NUCLEOTIDE SEQUENCE [LARGE SCALE GENOMIC DNA]</scope>
    <source>
        <strain evidence="3 4">FSL S10-1187</strain>
    </source>
</reference>
<dbReference type="InterPro" id="IPR014729">
    <property type="entry name" value="Rossmann-like_a/b/a_fold"/>
</dbReference>
<keyword evidence="4" id="KW-1185">Reference proteome</keyword>
<evidence type="ECO:0000259" key="2">
    <source>
        <dbReference type="Pfam" id="PF00582"/>
    </source>
</evidence>
<proteinExistence type="inferred from homology"/>
<accession>A0ABN0RGU7</accession>
<feature type="domain" description="UspA" evidence="2">
    <location>
        <begin position="4"/>
        <end position="143"/>
    </location>
</feature>